<dbReference type="PROSITE" id="PS50197">
    <property type="entry name" value="BEACH"/>
    <property type="match status" value="1"/>
</dbReference>
<dbReference type="FunFam" id="1.10.1540.10:FF:000002">
    <property type="entry name" value="WD repeat and FYVE domain containing 3"/>
    <property type="match status" value="1"/>
</dbReference>
<gene>
    <name evidence="7" type="ORF">D6D22_09234</name>
</gene>
<feature type="compositionally biased region" description="Polar residues" evidence="4">
    <location>
        <begin position="1691"/>
        <end position="1719"/>
    </location>
</feature>
<accession>A0A4S8X6W5</accession>
<dbReference type="InterPro" id="IPR056252">
    <property type="entry name" value="Alfy-like_Arm-like"/>
</dbReference>
<dbReference type="Pfam" id="PF14844">
    <property type="entry name" value="PH_BEACH"/>
    <property type="match status" value="1"/>
</dbReference>
<evidence type="ECO:0000256" key="4">
    <source>
        <dbReference type="SAM" id="MobiDB-lite"/>
    </source>
</evidence>
<dbReference type="InterPro" id="IPR011993">
    <property type="entry name" value="PH-like_dom_sf"/>
</dbReference>
<feature type="region of interest" description="Disordered" evidence="4">
    <location>
        <begin position="196"/>
        <end position="223"/>
    </location>
</feature>
<dbReference type="SUPFAM" id="SSF50729">
    <property type="entry name" value="PH domain-like"/>
    <property type="match status" value="1"/>
</dbReference>
<dbReference type="PANTHER" id="PTHR46108:SF4">
    <property type="entry name" value="BLUE CHEESE"/>
    <property type="match status" value="1"/>
</dbReference>
<dbReference type="PANTHER" id="PTHR46108">
    <property type="entry name" value="BLUE CHEESE"/>
    <property type="match status" value="1"/>
</dbReference>
<dbReference type="InterPro" id="IPR051944">
    <property type="entry name" value="BEACH_domain_protein"/>
</dbReference>
<dbReference type="PROSITE" id="PS00678">
    <property type="entry name" value="WD_REPEATS_1"/>
    <property type="match status" value="1"/>
</dbReference>
<dbReference type="Proteomes" id="UP000310687">
    <property type="component" value="Unassembled WGS sequence"/>
</dbReference>
<comment type="caution">
    <text evidence="7">The sequence shown here is derived from an EMBL/GenBank/DDBJ whole genome shotgun (WGS) entry which is preliminary data.</text>
</comment>
<dbReference type="InterPro" id="IPR015943">
    <property type="entry name" value="WD40/YVTN_repeat-like_dom_sf"/>
</dbReference>
<feature type="domain" description="BEACH-type PH" evidence="6">
    <location>
        <begin position="1774"/>
        <end position="1906"/>
    </location>
</feature>
<dbReference type="PROSITE" id="PS50082">
    <property type="entry name" value="WD_REPEATS_2"/>
    <property type="match status" value="1"/>
</dbReference>
<evidence type="ECO:0000313" key="7">
    <source>
        <dbReference type="EMBL" id="THW33216.1"/>
    </source>
</evidence>
<feature type="region of interest" description="Disordered" evidence="4">
    <location>
        <begin position="1668"/>
        <end position="1763"/>
    </location>
</feature>
<dbReference type="SUPFAM" id="SSF50978">
    <property type="entry name" value="WD40 repeat-like"/>
    <property type="match status" value="1"/>
</dbReference>
<dbReference type="SUPFAM" id="SSF49899">
    <property type="entry name" value="Concanavalin A-like lectins/glucanases"/>
    <property type="match status" value="1"/>
</dbReference>
<dbReference type="Pfam" id="PF13385">
    <property type="entry name" value="Laminin_G_3"/>
    <property type="match status" value="1"/>
</dbReference>
<evidence type="ECO:0000313" key="8">
    <source>
        <dbReference type="Proteomes" id="UP000310687"/>
    </source>
</evidence>
<dbReference type="Pfam" id="PF00400">
    <property type="entry name" value="WD40"/>
    <property type="match status" value="1"/>
</dbReference>
<evidence type="ECO:0000256" key="2">
    <source>
        <dbReference type="ARBA" id="ARBA00022737"/>
    </source>
</evidence>
<dbReference type="Gene3D" id="1.10.1540.10">
    <property type="entry name" value="BEACH domain"/>
    <property type="match status" value="1"/>
</dbReference>
<keyword evidence="1 3" id="KW-0853">WD repeat</keyword>
<feature type="region of interest" description="Disordered" evidence="4">
    <location>
        <begin position="1213"/>
        <end position="1232"/>
    </location>
</feature>
<dbReference type="EMBL" id="QZAL01000218">
    <property type="protein sequence ID" value="THW33216.1"/>
    <property type="molecule type" value="Genomic_DNA"/>
</dbReference>
<dbReference type="SMART" id="SM00320">
    <property type="entry name" value="WD40"/>
    <property type="match status" value="4"/>
</dbReference>
<keyword evidence="2" id="KW-0677">Repeat</keyword>
<feature type="domain" description="BEACH" evidence="5">
    <location>
        <begin position="1945"/>
        <end position="2240"/>
    </location>
</feature>
<dbReference type="InterPro" id="IPR001680">
    <property type="entry name" value="WD40_rpt"/>
</dbReference>
<feature type="repeat" description="WD" evidence="3">
    <location>
        <begin position="2372"/>
        <end position="2413"/>
    </location>
</feature>
<feature type="region of interest" description="Disordered" evidence="4">
    <location>
        <begin position="928"/>
        <end position="965"/>
    </location>
</feature>
<feature type="compositionally biased region" description="Polar residues" evidence="4">
    <location>
        <begin position="952"/>
        <end position="965"/>
    </location>
</feature>
<feature type="compositionally biased region" description="Polar residues" evidence="4">
    <location>
        <begin position="1220"/>
        <end position="1232"/>
    </location>
</feature>
<dbReference type="InterPro" id="IPR013320">
    <property type="entry name" value="ConA-like_dom_sf"/>
</dbReference>
<dbReference type="SUPFAM" id="SSF81837">
    <property type="entry name" value="BEACH domain"/>
    <property type="match status" value="1"/>
</dbReference>
<dbReference type="PROSITE" id="PS50294">
    <property type="entry name" value="WD_REPEATS_REGION"/>
    <property type="match status" value="1"/>
</dbReference>
<dbReference type="PROSITE" id="PS51783">
    <property type="entry name" value="PH_BEACH"/>
    <property type="match status" value="1"/>
</dbReference>
<protein>
    <submittedName>
        <fullName evidence="7">Beach-domain-containing protein</fullName>
    </submittedName>
</protein>
<dbReference type="Gene3D" id="2.60.120.200">
    <property type="match status" value="1"/>
</dbReference>
<dbReference type="InterPro" id="IPR000409">
    <property type="entry name" value="BEACH_dom"/>
</dbReference>
<feature type="compositionally biased region" description="Basic and acidic residues" evidence="4">
    <location>
        <begin position="1753"/>
        <end position="1763"/>
    </location>
</feature>
<dbReference type="InterPro" id="IPR023362">
    <property type="entry name" value="PH-BEACH_dom"/>
</dbReference>
<reference evidence="7 8" key="1">
    <citation type="submission" date="2018-10" db="EMBL/GenBank/DDBJ databases">
        <title>Fifty Aureobasidium pullulans genomes reveal a recombining polyextremotolerant generalist.</title>
        <authorList>
            <person name="Gostincar C."/>
            <person name="Turk M."/>
            <person name="Zajc J."/>
            <person name="Gunde-Cimerman N."/>
        </authorList>
    </citation>
    <scope>NUCLEOTIDE SEQUENCE [LARGE SCALE GENOMIC DNA]</scope>
    <source>
        <strain evidence="7 8">EXF-11013</strain>
    </source>
</reference>
<organism evidence="7 8">
    <name type="scientific">Aureobasidium pullulans</name>
    <name type="common">Black yeast</name>
    <name type="synonym">Pullularia pullulans</name>
    <dbReference type="NCBI Taxonomy" id="5580"/>
    <lineage>
        <taxon>Eukaryota</taxon>
        <taxon>Fungi</taxon>
        <taxon>Dikarya</taxon>
        <taxon>Ascomycota</taxon>
        <taxon>Pezizomycotina</taxon>
        <taxon>Dothideomycetes</taxon>
        <taxon>Dothideomycetidae</taxon>
        <taxon>Dothideales</taxon>
        <taxon>Saccotheciaceae</taxon>
        <taxon>Aureobasidium</taxon>
    </lineage>
</organism>
<dbReference type="CDD" id="cd06071">
    <property type="entry name" value="Beach"/>
    <property type="match status" value="1"/>
</dbReference>
<name>A0A4S8X6W5_AURPU</name>
<dbReference type="InterPro" id="IPR036322">
    <property type="entry name" value="WD40_repeat_dom_sf"/>
</dbReference>
<feature type="region of interest" description="Disordered" evidence="4">
    <location>
        <begin position="1"/>
        <end position="25"/>
    </location>
</feature>
<dbReference type="SMART" id="SM01026">
    <property type="entry name" value="Beach"/>
    <property type="match status" value="1"/>
</dbReference>
<feature type="compositionally biased region" description="Low complexity" evidence="4">
    <location>
        <begin position="13"/>
        <end position="22"/>
    </location>
</feature>
<sequence length="2570" mass="289989">MDNRSPTPRRYRSSTSNSSPPSQVRTSALGSLIQRLSNLTIITSDLLRSTHDDLIRLSIFFDDNGQNDIQDQFRQLRGFQAIFHILELSVQDAEKKEEPTNIPYEESLTQVAIDVLSILNKAMRQHHGNTRYFTKRVSGGGWKALRRLIQQLSPAVASPLLGESHSSNQLRLFGALLALALGDNAHSSILNSLLVDNPDDSNKPGNGDTQSRTMQAATSDESVSMELQTSVRKCFVKDERIVNSEAVTIMSDSYRQPRSEENTNKGTSALSVTVLTVLDCLIEMSERNRIAVHDAGALTALLPHLTGKDMQEPEKALLRKVCASLLPLGTRRLEETAQIFKLACEDDLAKEMLLDALQKSKQPSAIQFDLSHSGHCSIELASLPRPFPPATGYTFSSWIKIDQFDSDCHTTVFGAFDASQTCFVLVYIEKDTHQLILQTSVTAKRPSVRFKKFRFAAGEWYHIALVHRPSRTSGLSPAILYVNGRCIEEQHCPYPEIPPLIPELRAPVPSQIVNTTRRPVQAFFGTPQDLASQAAERVLSLKWSLASAYLIDSSLSPELVAVHQKLGPRYCGNFQDCVGPFLTYRASAELNRYNEMLHAEKDDKSEIVKATQSQGSELLPEGKLLISISASGIVNMNGLLANGVNITDMLDEKATAHLQSLTRNGNPLLLNAARPIINDAITRSHGAAIITGSPVLNLTHGLDDGSWQIGGCLPINMKIIQSASSADSLVTSVELLFQCILDNWRTSEVMEKDNGFGILAVLLREKLGIYNSGSGANRMFPVARTMQQREELASRLLKVVLKFVGYDTKTPENSLLINPMAYRVLLVDFDTWRTISTETQKLYYQQIAGFVWKNNNQTFNMKRYNKMRVVRRFLDALKVDPISSDVLPEILHALRALSLCKTAHLNHRDIATFITYALHDDRALQSANPLLRTPRNRSTSIKSPSPRLVTPETASPTSTSQSAGRLSQSSLGVSVVETYSEVLCGFETSTHIKRFDQQVPTRWILHLLAEPDSRVVASALSIISRAIVDIPSFKSKFTEKNNGFTTLQARLRSHWTSPKVWMGCFAILFGRPFVSQQEVDELTIFHLMEAFTQQGEIEIRHPEIFPAISGMLEAGLRTVVKDSLHQKDSEDSPELNAIPKTVIQFLTDVHARSKSFRDFAVDSHYVQELLFVLFPLITSADRLNASAELASESPLNFQGREVVLRPHSNSLGERPAVLRSGSSRTLPTQSRPNQLQIPRRTSSFVFVNPTASEVKHSTVSTRFNAIMSPTTSTPVKINVGNAVVESLLELVVMVYLEQVSQRKDFAGFGLFLKVPPGFQEHQAYFESYVLLHTMHQLWNHLQLNQELMVEPRTLTNLARYSLHMAEAVFEGWFIDGAQPLLDFTGKALEYLQQPAVSATKGVRLCSQAVSTLRSVFLRVTLLRLSELDEAEDDTDALDFLRKMTYWQTILFSPQNQELPFIRLICYLLYIKMTSPSSSVRHAAASLWRMLLVQKPTEAATILIQNADPNQRHISTGLIKLAAHDDDELLQWIDQNRKPLDEFFHETMSRFWDEFVGSENQKTEDSAKNRLAKRKEKLKQWRTVETELDNVAHRFEVSTRHWRSNIHSQERLKYQGTLQDQQENLNHIQTVIARLEALLKQPSGLFPEQEPFKWQLDQTESRNRMRIRIVPDTRHSQEAYQPKRKASERMSHTTLRIDTQSHPSLSDNIVSAEPTPTRTPANPDAPQLESTPERPRNDSLSGSALLDGEFEMVDDPKDGEEGFEDKNRKVLKSLQRGDRVQNICNVSRVVGLEAFEGLLIIGKKCLYLQDEMFQRSDGEIVSVAHAPDEERDPYVQLISGKEIKTKRRQRAEREPARHWTWQELLHISKRRFLFRDVALEVFFTDGRSYLLTFMTPNARNEVYSNLVGKSPLVYGSLSSLPAEDAWRLDSLRNPEETPQSFGSKFANVFNSTSSNAATRRWSRGEISNFQYLMLVNNMAGRTFNDLTQYPVFPWILADYTSEELDLTDPRSFRDLSKPMGCQHPARESEFRDRYRAFAEMGDEHSPPFHYGTHYSSAMIVSSYLIRLPPFVQSYLLLQGGVFDHADRLFDSIEKAWLSASKENMTDVRELTPEFFCLPEFLQNINGYDFGQKQGSGQTINHVVLPPWAKGDPHIFIAKHREALESPYVSQHLQEWIDLIFGYKQRGEAALEATNVFHHLSYQGAKDLDTMQDEVEKLATIGIIHNFGQTPHQVFQRAHPRREDEKHRVERLDTIAESLIKLPFPLHESHEKVAALTYSPSQERLLCSPPCKLNVPPACKSYLQWGFADNSLRFFTADNRRMLGLYENLHIGQISTALFADSKTLITGGADSTIGVWTIGFSSDTVEIQSRTYLFGHRTPISVLAASRAFSTLVSASTDGQVFLWDLNRFDCVRVLQEANDGNRTIQCAKVNNLTGHIMLCSGAYVRVLTLNGHLLVEQKVCDAQDDEITCCAFYEGAANEWVERVLLFTGHKRGIVNVWSLVTLRDGAWHLQLIKRLMHVEPTRGEPMMQVATITSILPMSQAVYTGDEDGKVYEWNCVQRHGAGPFAVWR</sequence>
<evidence type="ECO:0000256" key="1">
    <source>
        <dbReference type="ARBA" id="ARBA00022574"/>
    </source>
</evidence>
<proteinExistence type="predicted"/>
<dbReference type="Pfam" id="PF02138">
    <property type="entry name" value="Beach"/>
    <property type="match status" value="1"/>
</dbReference>
<dbReference type="Gene3D" id="2.30.29.30">
    <property type="entry name" value="Pleckstrin-homology domain (PH domain)/Phosphotyrosine-binding domain (PTB)"/>
    <property type="match status" value="1"/>
</dbReference>
<feature type="compositionally biased region" description="Polar residues" evidence="4">
    <location>
        <begin position="203"/>
        <end position="223"/>
    </location>
</feature>
<evidence type="ECO:0000256" key="3">
    <source>
        <dbReference type="PROSITE-ProRule" id="PRU00221"/>
    </source>
</evidence>
<dbReference type="Pfam" id="PF23295">
    <property type="entry name" value="Arm_4"/>
    <property type="match status" value="1"/>
</dbReference>
<dbReference type="InterPro" id="IPR036372">
    <property type="entry name" value="BEACH_dom_sf"/>
</dbReference>
<evidence type="ECO:0000259" key="5">
    <source>
        <dbReference type="PROSITE" id="PS50197"/>
    </source>
</evidence>
<dbReference type="CDD" id="cd01201">
    <property type="entry name" value="PH_BEACH"/>
    <property type="match status" value="1"/>
</dbReference>
<dbReference type="Gene3D" id="2.130.10.10">
    <property type="entry name" value="YVTN repeat-like/Quinoprotein amine dehydrogenase"/>
    <property type="match status" value="1"/>
</dbReference>
<dbReference type="InterPro" id="IPR019775">
    <property type="entry name" value="WD40_repeat_CS"/>
</dbReference>
<evidence type="ECO:0000259" key="6">
    <source>
        <dbReference type="PROSITE" id="PS51783"/>
    </source>
</evidence>